<dbReference type="PROSITE" id="PS50893">
    <property type="entry name" value="ABC_TRANSPORTER_2"/>
    <property type="match status" value="1"/>
</dbReference>
<feature type="transmembrane region" description="Helical" evidence="8">
    <location>
        <begin position="120"/>
        <end position="150"/>
    </location>
</feature>
<feature type="compositionally biased region" description="Polar residues" evidence="7">
    <location>
        <begin position="691"/>
        <end position="704"/>
    </location>
</feature>
<dbReference type="GO" id="GO:0005524">
    <property type="term" value="F:ATP binding"/>
    <property type="evidence" value="ECO:0007669"/>
    <property type="project" value="UniProtKB-KW"/>
</dbReference>
<dbReference type="SUPFAM" id="SSF52540">
    <property type="entry name" value="P-loop containing nucleoside triphosphate hydrolases"/>
    <property type="match status" value="1"/>
</dbReference>
<feature type="domain" description="ABC transmembrane type-1" evidence="10">
    <location>
        <begin position="81"/>
        <end position="272"/>
    </location>
</feature>
<dbReference type="Gene3D" id="1.20.1560.10">
    <property type="entry name" value="ABC transporter type 1, transmembrane domain"/>
    <property type="match status" value="1"/>
</dbReference>
<dbReference type="InterPro" id="IPR017871">
    <property type="entry name" value="ABC_transporter-like_CS"/>
</dbReference>
<dbReference type="PANTHER" id="PTHR47483">
    <property type="entry name" value="BETA-ARABINOFURANOSYLTRANSFERASE RAY1"/>
    <property type="match status" value="1"/>
</dbReference>
<dbReference type="InterPro" id="IPR036640">
    <property type="entry name" value="ABC1_TM_sf"/>
</dbReference>
<dbReference type="GO" id="GO:0140359">
    <property type="term" value="F:ABC-type transporter activity"/>
    <property type="evidence" value="ECO:0007669"/>
    <property type="project" value="InterPro"/>
</dbReference>
<evidence type="ECO:0000256" key="1">
    <source>
        <dbReference type="ARBA" id="ARBA00004141"/>
    </source>
</evidence>
<dbReference type="Proteomes" id="UP000467840">
    <property type="component" value="Chromosome 4"/>
</dbReference>
<organism evidence="11 12">
    <name type="scientific">Hevea brasiliensis</name>
    <name type="common">Para rubber tree</name>
    <name type="synonym">Siphonia brasiliensis</name>
    <dbReference type="NCBI Taxonomy" id="3981"/>
    <lineage>
        <taxon>Eukaryota</taxon>
        <taxon>Viridiplantae</taxon>
        <taxon>Streptophyta</taxon>
        <taxon>Embryophyta</taxon>
        <taxon>Tracheophyta</taxon>
        <taxon>Spermatophyta</taxon>
        <taxon>Magnoliopsida</taxon>
        <taxon>eudicotyledons</taxon>
        <taxon>Gunneridae</taxon>
        <taxon>Pentapetalae</taxon>
        <taxon>rosids</taxon>
        <taxon>fabids</taxon>
        <taxon>Malpighiales</taxon>
        <taxon>Euphorbiaceae</taxon>
        <taxon>Crotonoideae</taxon>
        <taxon>Micrandreae</taxon>
        <taxon>Hevea</taxon>
    </lineage>
</organism>
<evidence type="ECO:0000313" key="11">
    <source>
        <dbReference type="EMBL" id="KAF2301696.1"/>
    </source>
</evidence>
<evidence type="ECO:0000256" key="7">
    <source>
        <dbReference type="SAM" id="MobiDB-lite"/>
    </source>
</evidence>
<dbReference type="InterPro" id="IPR044575">
    <property type="entry name" value="RAY1-like"/>
</dbReference>
<feature type="region of interest" description="Disordered" evidence="7">
    <location>
        <begin position="883"/>
        <end position="935"/>
    </location>
</feature>
<evidence type="ECO:0000256" key="8">
    <source>
        <dbReference type="SAM" id="Phobius"/>
    </source>
</evidence>
<keyword evidence="5 8" id="KW-1133">Transmembrane helix</keyword>
<dbReference type="InterPro" id="IPR003593">
    <property type="entry name" value="AAA+_ATPase"/>
</dbReference>
<dbReference type="PROSITE" id="PS00211">
    <property type="entry name" value="ABC_TRANSPORTER_1"/>
    <property type="match status" value="1"/>
</dbReference>
<evidence type="ECO:0000256" key="3">
    <source>
        <dbReference type="ARBA" id="ARBA00022741"/>
    </source>
</evidence>
<dbReference type="CDD" id="cd18572">
    <property type="entry name" value="ABC_6TM_TAP"/>
    <property type="match status" value="1"/>
</dbReference>
<evidence type="ECO:0000256" key="5">
    <source>
        <dbReference type="ARBA" id="ARBA00022989"/>
    </source>
</evidence>
<dbReference type="GO" id="GO:0016887">
    <property type="term" value="F:ATP hydrolysis activity"/>
    <property type="evidence" value="ECO:0007669"/>
    <property type="project" value="InterPro"/>
</dbReference>
<evidence type="ECO:0000256" key="4">
    <source>
        <dbReference type="ARBA" id="ARBA00022840"/>
    </source>
</evidence>
<feature type="compositionally biased region" description="Basic and acidic residues" evidence="7">
    <location>
        <begin position="1163"/>
        <end position="1296"/>
    </location>
</feature>
<proteinExistence type="predicted"/>
<evidence type="ECO:0000259" key="9">
    <source>
        <dbReference type="PROSITE" id="PS50893"/>
    </source>
</evidence>
<comment type="subcellular location">
    <subcellularLocation>
        <location evidence="1">Membrane</location>
        <topology evidence="1">Multi-pass membrane protein</topology>
    </subcellularLocation>
</comment>
<feature type="compositionally biased region" description="Low complexity" evidence="7">
    <location>
        <begin position="677"/>
        <end position="690"/>
    </location>
</feature>
<dbReference type="GO" id="GO:0016757">
    <property type="term" value="F:glycosyltransferase activity"/>
    <property type="evidence" value="ECO:0007669"/>
    <property type="project" value="InterPro"/>
</dbReference>
<dbReference type="SUPFAM" id="SSF90123">
    <property type="entry name" value="ABC transporter transmembrane region"/>
    <property type="match status" value="1"/>
</dbReference>
<dbReference type="Gene3D" id="3.40.50.300">
    <property type="entry name" value="P-loop containing nucleotide triphosphate hydrolases"/>
    <property type="match status" value="1"/>
</dbReference>
<feature type="compositionally biased region" description="Acidic residues" evidence="7">
    <location>
        <begin position="1036"/>
        <end position="1046"/>
    </location>
</feature>
<dbReference type="Pfam" id="PF14009">
    <property type="entry name" value="PADRE"/>
    <property type="match status" value="1"/>
</dbReference>
<dbReference type="InterPro" id="IPR011527">
    <property type="entry name" value="ABC1_TM_dom"/>
</dbReference>
<feature type="compositionally biased region" description="Polar residues" evidence="7">
    <location>
        <begin position="1049"/>
        <end position="1070"/>
    </location>
</feature>
<comment type="caution">
    <text evidence="11">The sequence shown here is derived from an EMBL/GenBank/DDBJ whole genome shotgun (WGS) entry which is preliminary data.</text>
</comment>
<reference evidence="11 12" key="1">
    <citation type="journal article" date="2020" name="Mol. Plant">
        <title>The Chromosome-Based Rubber Tree Genome Provides New Insights into Spurge Genome Evolution and Rubber Biosynthesis.</title>
        <authorList>
            <person name="Liu J."/>
            <person name="Shi C."/>
            <person name="Shi C.C."/>
            <person name="Li W."/>
            <person name="Zhang Q.J."/>
            <person name="Zhang Y."/>
            <person name="Li K."/>
            <person name="Lu H.F."/>
            <person name="Shi C."/>
            <person name="Zhu S.T."/>
            <person name="Xiao Z.Y."/>
            <person name="Nan H."/>
            <person name="Yue Y."/>
            <person name="Zhu X.G."/>
            <person name="Wu Y."/>
            <person name="Hong X.N."/>
            <person name="Fan G.Y."/>
            <person name="Tong Y."/>
            <person name="Zhang D."/>
            <person name="Mao C.L."/>
            <person name="Liu Y.L."/>
            <person name="Hao S.J."/>
            <person name="Liu W.Q."/>
            <person name="Lv M.Q."/>
            <person name="Zhang H.B."/>
            <person name="Liu Y."/>
            <person name="Hu-Tang G.R."/>
            <person name="Wang J.P."/>
            <person name="Wang J.H."/>
            <person name="Sun Y.H."/>
            <person name="Ni S.B."/>
            <person name="Chen W.B."/>
            <person name="Zhang X.C."/>
            <person name="Jiao Y.N."/>
            <person name="Eichler E.E."/>
            <person name="Li G.H."/>
            <person name="Liu X."/>
            <person name="Gao L.Z."/>
        </authorList>
    </citation>
    <scope>NUCLEOTIDE SEQUENCE [LARGE SCALE GENOMIC DNA]</scope>
    <source>
        <strain evidence="12">cv. GT1</strain>
        <tissue evidence="11">Leaf</tissue>
    </source>
</reference>
<feature type="region of interest" description="Disordered" evidence="7">
    <location>
        <begin position="976"/>
        <end position="1101"/>
    </location>
</feature>
<evidence type="ECO:0000256" key="6">
    <source>
        <dbReference type="ARBA" id="ARBA00023136"/>
    </source>
</evidence>
<dbReference type="PANTHER" id="PTHR47483:SF1">
    <property type="entry name" value="BETA-ARABINOFURANOSYLTRANSFERASE RAY1"/>
    <property type="match status" value="1"/>
</dbReference>
<dbReference type="InterPro" id="IPR025322">
    <property type="entry name" value="PADRE_dom"/>
</dbReference>
<feature type="transmembrane region" description="Helical" evidence="8">
    <location>
        <begin position="59"/>
        <end position="76"/>
    </location>
</feature>
<feature type="compositionally biased region" description="Acidic residues" evidence="7">
    <location>
        <begin position="921"/>
        <end position="931"/>
    </location>
</feature>
<keyword evidence="3" id="KW-0547">Nucleotide-binding</keyword>
<feature type="region of interest" description="Disordered" evidence="7">
    <location>
        <begin position="658"/>
        <end position="710"/>
    </location>
</feature>
<feature type="region of interest" description="Disordered" evidence="7">
    <location>
        <begin position="778"/>
        <end position="819"/>
    </location>
</feature>
<dbReference type="EMBL" id="JAAGAX010000010">
    <property type="protein sequence ID" value="KAF2301696.1"/>
    <property type="molecule type" value="Genomic_DNA"/>
</dbReference>
<evidence type="ECO:0000313" key="12">
    <source>
        <dbReference type="Proteomes" id="UP000467840"/>
    </source>
</evidence>
<dbReference type="SMART" id="SM00382">
    <property type="entry name" value="AAA"/>
    <property type="match status" value="1"/>
</dbReference>
<dbReference type="PROSITE" id="PS50929">
    <property type="entry name" value="ABC_TM1F"/>
    <property type="match status" value="1"/>
</dbReference>
<dbReference type="InterPro" id="IPR005069">
    <property type="entry name" value="Nucl-diP-sugar_transferase"/>
</dbReference>
<name>A0A6A6LNP3_HEVBR</name>
<keyword evidence="12" id="KW-1185">Reference proteome</keyword>
<keyword evidence="4" id="KW-0067">ATP-binding</keyword>
<dbReference type="InterPro" id="IPR027417">
    <property type="entry name" value="P-loop_NTPase"/>
</dbReference>
<evidence type="ECO:0000256" key="2">
    <source>
        <dbReference type="ARBA" id="ARBA00022692"/>
    </source>
</evidence>
<accession>A0A6A6LNP3</accession>
<feature type="compositionally biased region" description="Polar residues" evidence="7">
    <location>
        <begin position="658"/>
        <end position="667"/>
    </location>
</feature>
<dbReference type="Pfam" id="PF00664">
    <property type="entry name" value="ABC_membrane"/>
    <property type="match status" value="1"/>
</dbReference>
<gene>
    <name evidence="11" type="ORF">GH714_028701</name>
</gene>
<dbReference type="FunFam" id="3.40.50.300:FF:000218">
    <property type="entry name" value="Multidrug ABC transporter ATP-binding protein"/>
    <property type="match status" value="1"/>
</dbReference>
<dbReference type="Pfam" id="PF00005">
    <property type="entry name" value="ABC_tran"/>
    <property type="match status" value="1"/>
</dbReference>
<evidence type="ECO:0000259" key="10">
    <source>
        <dbReference type="PROSITE" id="PS50929"/>
    </source>
</evidence>
<keyword evidence="2 8" id="KW-0812">Transmembrane</keyword>
<dbReference type="GO" id="GO:0016020">
    <property type="term" value="C:membrane"/>
    <property type="evidence" value="ECO:0007669"/>
    <property type="project" value="UniProtKB-SubCell"/>
</dbReference>
<feature type="domain" description="ABC transporter" evidence="9">
    <location>
        <begin position="306"/>
        <end position="545"/>
    </location>
</feature>
<dbReference type="Pfam" id="PF03407">
    <property type="entry name" value="Nucleotid_trans"/>
    <property type="match status" value="1"/>
</dbReference>
<feature type="compositionally biased region" description="Basic and acidic residues" evidence="7">
    <location>
        <begin position="899"/>
        <end position="920"/>
    </location>
</feature>
<sequence length="2195" mass="244293">MWRALGRMWQLVAHDRWVIFAAFSALIVAAVSEISIPHFLTASIFSAQSTQIALFHQNVRLLVLLCVIAGICRFKANEETLYSALLLQDISFFDNETVGDLTSRLGSDCQQVSRGTGALIYLLILSLPLGLCTLIICSTLAAVMLIYGMYQKKAAKLTQEFTASANQVAQEAFSLMRTVRIYGTENLELERYKLWLEKLASISLRQSAAYGFWNLSFNTLYHSTQVIAVLVGGTFILGGHITAEKLTKFILYSEWLIYSTWWVGDNLSSLMQSVGASEKVFQLMDLLPSDQFISKGLKLQRLVGQIEFVNVSFYYPSRAAIPVLQHVNLSVHPGQVVAIVGLSGSGKSTLVNLLLRLYEPTNGQILIDGFPLRELDIKWFRERIGYVGQEPKLFRMDISSNIRYGCTSDISQKDVEWAAKQAYAHDFISSLPNGYETVVDDDLLSGGQKQRIAIARAILRDPPILILDEATSALDAESEHNIKGVLRAIGSDFTTKRTVIVIAHRLSTIQAADRIVVMNGGQIIEDFFRISTLPTGFNVDELIYVELGLLTGMGKSKLGAAPKLGLPRTFLAHNNAEDWAARARAWAAQKAAMEDHHPQPQFTQVGRTEEQNWFPQTVDSHYQDIQQHPFPSSGYQQFPASAATLHQQPIAYSQENASFNSGESSNVPEGHLPYNVSGGTSSGALTTSPSVLQQEVPSSYSSVTGKEETIDQKDQLYKSLPLPLSSSQEGQHHVQPSLPACGGSIFNEQPFAYGNQGADLTVDLSNQPLDFASGVSRDHDPHVQSSYTAHHDSAGNHDPLVAIPSPVSGHAAPPFGSFPGPPTIPSAGVPYVLGPGTALHPTAGFPGDAYGVSNVSERPKKASVPNWLKEEIIKNASVITRSSLEHPNEETQSIDDESVDKSFGKGDQADSKSIDSSRSTEEEDEDEDDEEAARNAAINQEIKRVLTEVLLKVTDELFDEIATKVLHEDDLTVEVEHDTVTSNHKAAPSPPEVPTLKASAKVLVPVKARESETEDVSEKSSSGAPGNVLGLANYASDDEEEEEDDEIKSSSMSNLRKNGLLQQSSNSIPKFSQDMHDVAENGSSPLELGMNSGGQTNLENDLSKTNSIESKSKISAAFSELSEPKVASGAMDLEIICDSRKTIHTTNGSGMRSALGENVVEDSQVRETRMKSNEDNRHENKRSYSGKDIKEAQHGSRVDEKGDGNRRRQDEMHLRKEKTDNQNGSKERMKERGDRTGENAKESESRKRSSHLDVKEDRKEAEKLQRSSAKEDNRKRGRVKDKEEDRARHKRASDSSRHKRRRSSSTSSRVETARTMIQALKYQMILRESYIQESGTYHLHPSGLGEGDPRWALVGLALWIGAYLFFLVCYSDVTYLRMKSREHPISITTISATWEIPTITIFSAPAPFSGSAGARQSLAIRSWLALSSHIGVILFTQDPSAVSFASAFGSRVLVDPSIDFTFLRTPFFHSMMERSRAFTTDISVFINPETILLPDFVSTINYAYKLDHDWFLVASSQNVSYFPFHLDDSGKHWLRKDGKWMKPQELQEMLSQNLLWNHCDDRMLMAWNSRNVPLHNAVLPPFLYGKGIHNHWVINEAVSSEFRFVFDASLTISSFYPNDDEHQSILSVKSSSFSDAKNKSWENVGNSHLGATYGSLFFHEINYSSLVKLVKCGGKYLFVDITEDIAYTFMDQGLNPWNRRVLHSSTKKKNMACVNYIKSQERVLNCSLRDQLKDLAPLEFPFSLESLLSGTADENKTIVLAVAGYSYKDMLMSWVCRLRHLQVTNFLICALDHETYEFSVLQGLPVFRDPSALSNISFDDCHFGTKCFQRVTKVKSRMVLKILKLGYNVLLSDVDVYWFANPLPILCSFGPAVLVAQSDEYNKTGPVNLPRRLNSGFYFAHSDGSTIAAMEKVVKHATTSGLSEQPSFYDTLCGEGGSNRIGDDRCVEPETNLTVHFLDRNLFPNGAYLDLWQKKNVKKACAKKGCLILHNNWISGRAKKLERQVLSGQGRGSHKESGRKKEFGKSPLSFGMCSQSKDFSVRIVHAGGREELYQHAVPASHLMEKYPGMCVARPEVFRNPRQSLLWPDENLLPGHKYLIIPSTTAQKLKGKQMEKAKVTGYAEGKDEMLDVNITWEAGRDISEESISSAKEFYTSKGRWSRDSKCSARRSFRPRKPFVPPLPKARILRDLGGNRV</sequence>
<protein>
    <submittedName>
        <fullName evidence="11">Uncharacterized protein</fullName>
    </submittedName>
</protein>
<feature type="region of interest" description="Disordered" evidence="7">
    <location>
        <begin position="1143"/>
        <end position="1312"/>
    </location>
</feature>
<dbReference type="InterPro" id="IPR003439">
    <property type="entry name" value="ABC_transporter-like_ATP-bd"/>
</dbReference>
<keyword evidence="6 8" id="KW-0472">Membrane</keyword>